<feature type="repeat" description="ANK" evidence="2">
    <location>
        <begin position="926"/>
        <end position="958"/>
    </location>
</feature>
<dbReference type="InterPro" id="IPR053137">
    <property type="entry name" value="NLR-like"/>
</dbReference>
<keyword evidence="1" id="KW-0677">Repeat</keyword>
<keyword evidence="6" id="KW-1185">Reference proteome</keyword>
<proteinExistence type="predicted"/>
<protein>
    <submittedName>
        <fullName evidence="5">Uncharacterized protein</fullName>
    </submittedName>
</protein>
<dbReference type="Pfam" id="PF00023">
    <property type="entry name" value="Ank"/>
    <property type="match status" value="1"/>
</dbReference>
<keyword evidence="2" id="KW-0040">ANK repeat</keyword>
<dbReference type="HOGENOM" id="CLU_000288_34_2_1"/>
<dbReference type="InterPro" id="IPR027417">
    <property type="entry name" value="P-loop_NTPase"/>
</dbReference>
<evidence type="ECO:0000313" key="5">
    <source>
        <dbReference type="EMBL" id="ENI07976.1"/>
    </source>
</evidence>
<evidence type="ECO:0000259" key="3">
    <source>
        <dbReference type="Pfam" id="PF01048"/>
    </source>
</evidence>
<dbReference type="PRINTS" id="PR01415">
    <property type="entry name" value="ANKYRIN"/>
</dbReference>
<dbReference type="SMART" id="SM00248">
    <property type="entry name" value="ANK"/>
    <property type="match status" value="5"/>
</dbReference>
<dbReference type="GO" id="GO:0003824">
    <property type="term" value="F:catalytic activity"/>
    <property type="evidence" value="ECO:0007669"/>
    <property type="project" value="InterPro"/>
</dbReference>
<name>N4XNS8_COCH4</name>
<dbReference type="Gene3D" id="3.40.50.1580">
    <property type="entry name" value="Nucleoside phosphorylase domain"/>
    <property type="match status" value="1"/>
</dbReference>
<dbReference type="GeneID" id="25847441"/>
<dbReference type="AlphaFoldDB" id="N4XNS8"/>
<reference evidence="6" key="2">
    <citation type="journal article" date="2013" name="PLoS Genet.">
        <title>Comparative genome structure, secondary metabolite, and effector coding capacity across Cochliobolus pathogens.</title>
        <authorList>
            <person name="Condon B.J."/>
            <person name="Leng Y."/>
            <person name="Wu D."/>
            <person name="Bushley K.E."/>
            <person name="Ohm R.A."/>
            <person name="Otillar R."/>
            <person name="Martin J."/>
            <person name="Schackwitz W."/>
            <person name="Grimwood J."/>
            <person name="MohdZainudin N."/>
            <person name="Xue C."/>
            <person name="Wang R."/>
            <person name="Manning V.A."/>
            <person name="Dhillon B."/>
            <person name="Tu Z.J."/>
            <person name="Steffenson B.J."/>
            <person name="Salamov A."/>
            <person name="Sun H."/>
            <person name="Lowry S."/>
            <person name="LaButti K."/>
            <person name="Han J."/>
            <person name="Copeland A."/>
            <person name="Lindquist E."/>
            <person name="Barry K."/>
            <person name="Schmutz J."/>
            <person name="Baker S.E."/>
            <person name="Ciuffetti L.M."/>
            <person name="Grigoriev I.V."/>
            <person name="Zhong S."/>
            <person name="Turgeon B.G."/>
        </authorList>
    </citation>
    <scope>NUCLEOTIDE SEQUENCE [LARGE SCALE GENOMIC DNA]</scope>
    <source>
        <strain evidence="6">C4 / ATCC 48331 / race T</strain>
    </source>
</reference>
<evidence type="ECO:0000256" key="1">
    <source>
        <dbReference type="ARBA" id="ARBA00022737"/>
    </source>
</evidence>
<evidence type="ECO:0000256" key="2">
    <source>
        <dbReference type="PROSITE-ProRule" id="PRU00023"/>
    </source>
</evidence>
<reference evidence="5 6" key="1">
    <citation type="journal article" date="2012" name="PLoS Pathog.">
        <title>Diverse lifestyles and strategies of plant pathogenesis encoded in the genomes of eighteen Dothideomycetes fungi.</title>
        <authorList>
            <person name="Ohm R.A."/>
            <person name="Feau N."/>
            <person name="Henrissat B."/>
            <person name="Schoch C.L."/>
            <person name="Horwitz B.A."/>
            <person name="Barry K.W."/>
            <person name="Condon B.J."/>
            <person name="Copeland A.C."/>
            <person name="Dhillon B."/>
            <person name="Glaser F."/>
            <person name="Hesse C.N."/>
            <person name="Kosti I."/>
            <person name="LaButti K."/>
            <person name="Lindquist E.A."/>
            <person name="Lucas S."/>
            <person name="Salamov A.A."/>
            <person name="Bradshaw R.E."/>
            <person name="Ciuffetti L."/>
            <person name="Hamelin R.C."/>
            <person name="Kema G.H.J."/>
            <person name="Lawrence C."/>
            <person name="Scott J.A."/>
            <person name="Spatafora J.W."/>
            <person name="Turgeon B.G."/>
            <person name="de Wit P.J.G.M."/>
            <person name="Zhong S."/>
            <person name="Goodwin S.B."/>
            <person name="Grigoriev I.V."/>
        </authorList>
    </citation>
    <scope>NUCLEOTIDE SEQUENCE [LARGE SCALE GENOMIC DNA]</scope>
    <source>
        <strain evidence="6">C4 / ATCC 48331 / race T</strain>
    </source>
</reference>
<feature type="repeat" description="ANK" evidence="2">
    <location>
        <begin position="994"/>
        <end position="1026"/>
    </location>
</feature>
<dbReference type="OrthoDB" id="194358at2759"/>
<dbReference type="Pfam" id="PF01048">
    <property type="entry name" value="PNP_UDP_1"/>
    <property type="match status" value="1"/>
</dbReference>
<dbReference type="InterPro" id="IPR000845">
    <property type="entry name" value="Nucleoside_phosphorylase_d"/>
</dbReference>
<feature type="repeat" description="ANK" evidence="2">
    <location>
        <begin position="960"/>
        <end position="992"/>
    </location>
</feature>
<dbReference type="PANTHER" id="PTHR46082:SF11">
    <property type="entry name" value="AAA+ ATPASE DOMAIN-CONTAINING PROTEIN-RELATED"/>
    <property type="match status" value="1"/>
</dbReference>
<feature type="domain" description="Nephrocystin 3-like N-terminal" evidence="4">
    <location>
        <begin position="370"/>
        <end position="544"/>
    </location>
</feature>
<dbReference type="InterPro" id="IPR002110">
    <property type="entry name" value="Ankyrin_rpt"/>
</dbReference>
<feature type="repeat" description="ANK" evidence="2">
    <location>
        <begin position="893"/>
        <end position="925"/>
    </location>
</feature>
<dbReference type="PANTHER" id="PTHR46082">
    <property type="entry name" value="ATP/GTP-BINDING PROTEIN-RELATED"/>
    <property type="match status" value="1"/>
</dbReference>
<evidence type="ECO:0000259" key="4">
    <source>
        <dbReference type="Pfam" id="PF24883"/>
    </source>
</evidence>
<dbReference type="Pfam" id="PF24883">
    <property type="entry name" value="NPHP3_N"/>
    <property type="match status" value="1"/>
</dbReference>
<accession>N4XNS8</accession>
<dbReference type="GO" id="GO:0009116">
    <property type="term" value="P:nucleoside metabolic process"/>
    <property type="evidence" value="ECO:0007669"/>
    <property type="project" value="InterPro"/>
</dbReference>
<organism evidence="5 6">
    <name type="scientific">Cochliobolus heterostrophus (strain C4 / ATCC 48331 / race T)</name>
    <name type="common">Southern corn leaf blight fungus</name>
    <name type="synonym">Bipolaris maydis</name>
    <dbReference type="NCBI Taxonomy" id="665024"/>
    <lineage>
        <taxon>Eukaryota</taxon>
        <taxon>Fungi</taxon>
        <taxon>Dikarya</taxon>
        <taxon>Ascomycota</taxon>
        <taxon>Pezizomycotina</taxon>
        <taxon>Dothideomycetes</taxon>
        <taxon>Pleosporomycetidae</taxon>
        <taxon>Pleosporales</taxon>
        <taxon>Pleosporineae</taxon>
        <taxon>Pleosporaceae</taxon>
        <taxon>Bipolaris</taxon>
    </lineage>
</organism>
<sequence length="1052" mass="116206">MQRQLRREDYTVGWVCALPVELVAAQEMLDEEHLDLEHDTADSDENLYALGSIGGHNVAIVCLPAGRIGNNPAAAVATQMRATFKNMWFGLMVGIGGGVPSAGADVRLGDVVVSQPRDTFAGVVQYDIGKTTPSGFKRTGSLNSPPHVLLSAVVKVRAKELRGRSQLSRYISKLEGIAKFQRADAGPDLLFKAAYNHERGDTCDQCSVEGRQPRPERKSGTEVMVHYGTIASGNQVMKDAAERDRVSAELGGVSCFEMEAAGLMNSFPCLVIRGISDYADSHKNDKWQPYAAGTAAAYAKELLSVIPAAEVMNTRRAEDAISSGGNIPTHSQEPLRTPLNDEQRQSLLNSLRFEQIDARQMTIKTAHTKTCRWLLKSEQYLKWLDITKLDEHHGFLWIKGKAGTGKSTLMKYALAHARKTMKDHIVLSFFFNARGEDIEKSTIGTYRSMLLQLLEHLPALQGVFNSLSLSASKLTADYQWNIETLKTLLEQAIRSLGESSVVCFIDALDECEEKQVRDMIQFFEHVGDLCMSNRIHFQVCFSSRHYPHITIRNGLELVLEGHEGHSQDITNYVETELKIGKSKIAQQVRAELQEKASGIFMWVVLVVGILNKEFDDGQVYALRQKLKAIPRDLHELFRDILTRDSHNKDRLVLCIQWVLFAKQPLSLEQLYHALLLSIDPGAILEWDPEEITKDDIKRFLLKSSKGLAEATSATQVFPFLEYATRNMLYHADAAEGGGISQAKFLDRFLDSFPLSRWVKLDNLLEKHEVRRHTERVSPLYLLAELNAANLIGVLNSASHCMDVEAERYGCPLFAAAATNSENALKVFLKYIELQQANRSFVTAVVEQQSQRKSAQRAARRRTVLWWASRNGCEASARLLLAADSVMVNSKDKDGKTPLLVAVEQGNYEVIEMLLDKGANVNAQGGQYGNTLQAALARNHEEIAMLLLDKGADVNAKGGGRYSNALQAASAYGYKEIVMLLLDKGADVNAKGGGRYSNALQAASACGHKEIAILLLDKGANVNTQGGLYSNAVQAASACGHKEIAMLLLEKGA</sequence>
<dbReference type="InterPro" id="IPR056884">
    <property type="entry name" value="NPHP3-like_N"/>
</dbReference>
<dbReference type="SUPFAM" id="SSF52540">
    <property type="entry name" value="P-loop containing nucleoside triphosphate hydrolases"/>
    <property type="match status" value="1"/>
</dbReference>
<dbReference type="SUPFAM" id="SSF48403">
    <property type="entry name" value="Ankyrin repeat"/>
    <property type="match status" value="1"/>
</dbReference>
<dbReference type="SUPFAM" id="SSF53167">
    <property type="entry name" value="Purine and uridine phosphorylases"/>
    <property type="match status" value="1"/>
</dbReference>
<dbReference type="Gene3D" id="3.40.50.300">
    <property type="entry name" value="P-loop containing nucleotide triphosphate hydrolases"/>
    <property type="match status" value="1"/>
</dbReference>
<dbReference type="Pfam" id="PF12796">
    <property type="entry name" value="Ank_2"/>
    <property type="match status" value="2"/>
</dbReference>
<gene>
    <name evidence="5" type="ORF">COCC4DRAFT_69656</name>
</gene>
<evidence type="ECO:0000313" key="6">
    <source>
        <dbReference type="Proteomes" id="UP000012338"/>
    </source>
</evidence>
<dbReference type="Gene3D" id="1.25.40.20">
    <property type="entry name" value="Ankyrin repeat-containing domain"/>
    <property type="match status" value="1"/>
</dbReference>
<dbReference type="InterPro" id="IPR036770">
    <property type="entry name" value="Ankyrin_rpt-contain_sf"/>
</dbReference>
<dbReference type="PROSITE" id="PS50297">
    <property type="entry name" value="ANK_REP_REGION"/>
    <property type="match status" value="2"/>
</dbReference>
<dbReference type="Proteomes" id="UP000012338">
    <property type="component" value="Unassembled WGS sequence"/>
</dbReference>
<dbReference type="EMBL" id="KB733448">
    <property type="protein sequence ID" value="ENI07976.1"/>
    <property type="molecule type" value="Genomic_DNA"/>
</dbReference>
<dbReference type="PROSITE" id="PS50088">
    <property type="entry name" value="ANK_REPEAT"/>
    <property type="match status" value="4"/>
</dbReference>
<dbReference type="InterPro" id="IPR035994">
    <property type="entry name" value="Nucleoside_phosphorylase_sf"/>
</dbReference>
<feature type="domain" description="Nucleoside phosphorylase" evidence="3">
    <location>
        <begin position="13"/>
        <end position="298"/>
    </location>
</feature>